<proteinExistence type="predicted"/>
<accession>A0A067R5Y8</accession>
<dbReference type="eggNOG" id="KOG1598">
    <property type="taxonomic scope" value="Eukaryota"/>
</dbReference>
<name>A0A067R5Y8_ZOONE</name>
<dbReference type="EMBL" id="KK852718">
    <property type="protein sequence ID" value="KDR17775.1"/>
    <property type="molecule type" value="Genomic_DNA"/>
</dbReference>
<evidence type="ECO:0000313" key="1">
    <source>
        <dbReference type="EMBL" id="KDR17775.1"/>
    </source>
</evidence>
<reference evidence="1 2" key="1">
    <citation type="journal article" date="2014" name="Nat. Commun.">
        <title>Molecular traces of alternative social organization in a termite genome.</title>
        <authorList>
            <person name="Terrapon N."/>
            <person name="Li C."/>
            <person name="Robertson H.M."/>
            <person name="Ji L."/>
            <person name="Meng X."/>
            <person name="Booth W."/>
            <person name="Chen Z."/>
            <person name="Childers C.P."/>
            <person name="Glastad K.M."/>
            <person name="Gokhale K."/>
            <person name="Gowin J."/>
            <person name="Gronenberg W."/>
            <person name="Hermansen R.A."/>
            <person name="Hu H."/>
            <person name="Hunt B.G."/>
            <person name="Huylmans A.K."/>
            <person name="Khalil S.M."/>
            <person name="Mitchell R.D."/>
            <person name="Munoz-Torres M.C."/>
            <person name="Mustard J.A."/>
            <person name="Pan H."/>
            <person name="Reese J.T."/>
            <person name="Scharf M.E."/>
            <person name="Sun F."/>
            <person name="Vogel H."/>
            <person name="Xiao J."/>
            <person name="Yang W."/>
            <person name="Yang Z."/>
            <person name="Yang Z."/>
            <person name="Zhou J."/>
            <person name="Zhu J."/>
            <person name="Brent C.S."/>
            <person name="Elsik C.G."/>
            <person name="Goodisman M.A."/>
            <person name="Liberles D.A."/>
            <person name="Roe R.M."/>
            <person name="Vargo E.L."/>
            <person name="Vilcinskas A."/>
            <person name="Wang J."/>
            <person name="Bornberg-Bauer E."/>
            <person name="Korb J."/>
            <person name="Zhang G."/>
            <person name="Liebig J."/>
        </authorList>
    </citation>
    <scope>NUCLEOTIDE SEQUENCE [LARGE SCALE GENOMIC DNA]</scope>
    <source>
        <tissue evidence="1">Whole organism</tissue>
    </source>
</reference>
<keyword evidence="2" id="KW-1185">Reference proteome</keyword>
<organism evidence="1 2">
    <name type="scientific">Zootermopsis nevadensis</name>
    <name type="common">Dampwood termite</name>
    <dbReference type="NCBI Taxonomy" id="136037"/>
    <lineage>
        <taxon>Eukaryota</taxon>
        <taxon>Metazoa</taxon>
        <taxon>Ecdysozoa</taxon>
        <taxon>Arthropoda</taxon>
        <taxon>Hexapoda</taxon>
        <taxon>Insecta</taxon>
        <taxon>Pterygota</taxon>
        <taxon>Neoptera</taxon>
        <taxon>Polyneoptera</taxon>
        <taxon>Dictyoptera</taxon>
        <taxon>Blattodea</taxon>
        <taxon>Blattoidea</taxon>
        <taxon>Termitoidae</taxon>
        <taxon>Termopsidae</taxon>
        <taxon>Zootermopsis</taxon>
    </lineage>
</organism>
<evidence type="ECO:0000313" key="2">
    <source>
        <dbReference type="Proteomes" id="UP000027135"/>
    </source>
</evidence>
<gene>
    <name evidence="1" type="ORF">L798_08118</name>
</gene>
<sequence>MVGRCYIMAVATGKNFVPLRALQALGVSGGIAPLFLDLGTRWGTPKGRSRRGFCLGYSVATSVHTHGKQDTFAKSHVDRNCFAGSPMRVWCSLISIFYQFLLRICRSQIKERVCLNYGSNIKEKRFFDTYKCRLIEFGETPSSSLTLDEFMTVDLEEEQDPPSFKAARKKDRERLQKSNEGMIPYKMIASKIFPNYHFWIIVIVIIPSRIT</sequence>
<protein>
    <submittedName>
        <fullName evidence="1">Transcription factor IIIB 90 kDa subunit</fullName>
    </submittedName>
</protein>
<dbReference type="Proteomes" id="UP000027135">
    <property type="component" value="Unassembled WGS sequence"/>
</dbReference>
<dbReference type="InParanoid" id="A0A067R5Y8"/>
<dbReference type="AlphaFoldDB" id="A0A067R5Y8"/>
<dbReference type="STRING" id="136037.A0A067R5Y8"/>